<dbReference type="PANTHER" id="PTHR33734:SF22">
    <property type="entry name" value="MEMBRANE-BOUND LYTIC MUREIN TRANSGLYCOSYLASE D"/>
    <property type="match status" value="1"/>
</dbReference>
<feature type="domain" description="LysM" evidence="2">
    <location>
        <begin position="93"/>
        <end position="137"/>
    </location>
</feature>
<proteinExistence type="predicted"/>
<dbReference type="InterPro" id="IPR036779">
    <property type="entry name" value="LysM_dom_sf"/>
</dbReference>
<dbReference type="PROSITE" id="PS51782">
    <property type="entry name" value="LYSM"/>
    <property type="match status" value="4"/>
</dbReference>
<dbReference type="RefSeq" id="WP_089080455.1">
    <property type="nucleotide sequence ID" value="NZ_VFPJ01000001.1"/>
</dbReference>
<accession>A0A543G6Y7</accession>
<feature type="chain" id="PRO_5022012110" evidence="1">
    <location>
        <begin position="20"/>
        <end position="648"/>
    </location>
</feature>
<dbReference type="CDD" id="cd00118">
    <property type="entry name" value="LysM"/>
    <property type="match status" value="4"/>
</dbReference>
<evidence type="ECO:0000313" key="4">
    <source>
        <dbReference type="Proteomes" id="UP000320773"/>
    </source>
</evidence>
<evidence type="ECO:0000259" key="2">
    <source>
        <dbReference type="PROSITE" id="PS51782"/>
    </source>
</evidence>
<dbReference type="EMBL" id="VFPJ01000001">
    <property type="protein sequence ID" value="TQM41840.1"/>
    <property type="molecule type" value="Genomic_DNA"/>
</dbReference>
<feature type="domain" description="LysM" evidence="2">
    <location>
        <begin position="23"/>
        <end position="66"/>
    </location>
</feature>
<feature type="domain" description="LysM" evidence="2">
    <location>
        <begin position="158"/>
        <end position="201"/>
    </location>
</feature>
<dbReference type="SUPFAM" id="SSF54106">
    <property type="entry name" value="LysM domain"/>
    <property type="match status" value="4"/>
</dbReference>
<dbReference type="SUPFAM" id="SSF53822">
    <property type="entry name" value="Periplasmic binding protein-like I"/>
    <property type="match status" value="1"/>
</dbReference>
<dbReference type="Proteomes" id="UP000320773">
    <property type="component" value="Unassembled WGS sequence"/>
</dbReference>
<feature type="signal peptide" evidence="1">
    <location>
        <begin position="1"/>
        <end position="19"/>
    </location>
</feature>
<dbReference type="InterPro" id="IPR028082">
    <property type="entry name" value="Peripla_BP_I"/>
</dbReference>
<protein>
    <submittedName>
        <fullName evidence="3">Amino acid/amide ABC transporter substrate-binding protein (HAAT family)</fullName>
    </submittedName>
</protein>
<keyword evidence="1" id="KW-0732">Signal</keyword>
<sequence length="648" mass="72796">MFRKFALTIGLLISLLTSAQNIVKHKVLQGETITQIAQKYHVTPFDIYKLNPDAQKGLQADAVLLIPNSSANIKAALEKPGKNEVIPVKTTYQTHTVLSKETIFGIAKQYEISEEDLYKVNTNLEKEGLKIGSIINIPNKNSKTNTVKSPKTNDEKPVYHEVLEKETKYSIAKKYGITVEALEAKNPEIVSGLQMGYKLLIKGTLPKIQETVKEINVKKKPTETIKWVNYEVKSKETLYSLSKKFSVKQDDLTLWNPDLANGLKEGMILKIPATATLANEIKKNKTDLKATLKNQDKKKLVMLLPFNSSKIKTDSVAVLQKKFKEDQFLNLTMDFYSGALMAIDSAKSLGINVDVTILDSEENKNSSNVDNLANKSSVKTAHAIIGPFYQAHAEKLASILEKDNIPVISPLSKEMIGTYKNMYASMPTPTFIKDAMYDYMEQKNGNILAVIDPKKAGLKKYIVENQKETKIVALSDKGAVVSDNIKALLVKDKLNFVVMASDNSGMILTLVNQLIKFQAEYQIRLVMLEQSKALNFEEIAMSKLTKLQLTYPSLTRENETADAKKFERAYKKLNKTFPNQYATRGFDITFDTLLRLSQEKDFETSINDDATVQIDNKFDYEKIISGGYINKGVFILQYNNDLTITEAP</sequence>
<dbReference type="Gene3D" id="3.10.350.10">
    <property type="entry name" value="LysM domain"/>
    <property type="match status" value="4"/>
</dbReference>
<dbReference type="Gene3D" id="3.40.50.2300">
    <property type="match status" value="2"/>
</dbReference>
<evidence type="ECO:0000313" key="3">
    <source>
        <dbReference type="EMBL" id="TQM41840.1"/>
    </source>
</evidence>
<organism evidence="3 4">
    <name type="scientific">Flavobacterium branchiophilum</name>
    <dbReference type="NCBI Taxonomy" id="55197"/>
    <lineage>
        <taxon>Bacteria</taxon>
        <taxon>Pseudomonadati</taxon>
        <taxon>Bacteroidota</taxon>
        <taxon>Flavobacteriia</taxon>
        <taxon>Flavobacteriales</taxon>
        <taxon>Flavobacteriaceae</taxon>
        <taxon>Flavobacterium</taxon>
    </lineage>
</organism>
<dbReference type="AlphaFoldDB" id="A0A543G6Y7"/>
<dbReference type="PANTHER" id="PTHR33734">
    <property type="entry name" value="LYSM DOMAIN-CONTAINING GPI-ANCHORED PROTEIN 2"/>
    <property type="match status" value="1"/>
</dbReference>
<dbReference type="InterPro" id="IPR018392">
    <property type="entry name" value="LysM"/>
</dbReference>
<feature type="domain" description="LysM" evidence="2">
    <location>
        <begin position="228"/>
        <end position="271"/>
    </location>
</feature>
<gene>
    <name evidence="3" type="ORF">BC670_2852</name>
</gene>
<name>A0A543G6Y7_9FLAO</name>
<dbReference type="SMART" id="SM00257">
    <property type="entry name" value="LysM"/>
    <property type="match status" value="4"/>
</dbReference>
<reference evidence="3 4" key="1">
    <citation type="submission" date="2019-06" db="EMBL/GenBank/DDBJ databases">
        <title>Genomic Encyclopedia of Archaeal and Bacterial Type Strains, Phase II (KMG-II): from individual species to whole genera.</title>
        <authorList>
            <person name="Goeker M."/>
        </authorList>
    </citation>
    <scope>NUCLEOTIDE SEQUENCE [LARGE SCALE GENOMIC DNA]</scope>
    <source>
        <strain evidence="3 4">DSM 24789</strain>
    </source>
</reference>
<evidence type="ECO:0000256" key="1">
    <source>
        <dbReference type="SAM" id="SignalP"/>
    </source>
</evidence>
<comment type="caution">
    <text evidence="3">The sequence shown here is derived from an EMBL/GenBank/DDBJ whole genome shotgun (WGS) entry which is preliminary data.</text>
</comment>
<dbReference type="GO" id="GO:0008932">
    <property type="term" value="F:lytic endotransglycosylase activity"/>
    <property type="evidence" value="ECO:0007669"/>
    <property type="project" value="TreeGrafter"/>
</dbReference>
<dbReference type="Pfam" id="PF01476">
    <property type="entry name" value="LysM"/>
    <property type="match status" value="4"/>
</dbReference>